<dbReference type="EMBL" id="CP071462">
    <property type="protein sequence ID" value="QSW99772.1"/>
    <property type="molecule type" value="Genomic_DNA"/>
</dbReference>
<dbReference type="KEGG" id="hakz:J0X25_02080"/>
<proteinExistence type="predicted"/>
<accession>A0A8A2VHH3</accession>
<reference evidence="2 3" key="1">
    <citation type="submission" date="2021-03" db="EMBL/GenBank/DDBJ databases">
        <title>Haloterrigena longa sp. nov. and Haloterrigena limicola sp. nov., extremely halophilic archaea isolated from a salt lake.</title>
        <authorList>
            <person name="Henglin C."/>
        </authorList>
    </citation>
    <scope>NUCLEOTIDE SEQUENCE [LARGE SCALE GENOMIC DNA]</scope>
    <source>
        <strain evidence="2 3">KZCA68</strain>
    </source>
</reference>
<protein>
    <submittedName>
        <fullName evidence="2">Uncharacterized protein</fullName>
    </submittedName>
</protein>
<dbReference type="AlphaFoldDB" id="A0A8A2VHH3"/>
<sequence length="49" mass="5231">MPHVPDFPTPSDDDDERESKRGGIVDRIIDDGNCPTVGVDALPGATPVR</sequence>
<evidence type="ECO:0000256" key="1">
    <source>
        <dbReference type="SAM" id="MobiDB-lite"/>
    </source>
</evidence>
<gene>
    <name evidence="2" type="ORF">J0X25_02080</name>
</gene>
<evidence type="ECO:0000313" key="3">
    <source>
        <dbReference type="Proteomes" id="UP000663203"/>
    </source>
</evidence>
<evidence type="ECO:0000313" key="2">
    <source>
        <dbReference type="EMBL" id="QSW99772.1"/>
    </source>
</evidence>
<feature type="compositionally biased region" description="Basic and acidic residues" evidence="1">
    <location>
        <begin position="17"/>
        <end position="30"/>
    </location>
</feature>
<organism evidence="2 3">
    <name type="scientific">Haloterrigena alkaliphila</name>
    <dbReference type="NCBI Taxonomy" id="2816475"/>
    <lineage>
        <taxon>Archaea</taxon>
        <taxon>Methanobacteriati</taxon>
        <taxon>Methanobacteriota</taxon>
        <taxon>Stenosarchaea group</taxon>
        <taxon>Halobacteria</taxon>
        <taxon>Halobacteriales</taxon>
        <taxon>Natrialbaceae</taxon>
        <taxon>Haloterrigena</taxon>
    </lineage>
</organism>
<feature type="region of interest" description="Disordered" evidence="1">
    <location>
        <begin position="1"/>
        <end position="49"/>
    </location>
</feature>
<name>A0A8A2VHH3_9EURY</name>
<dbReference type="Proteomes" id="UP000663203">
    <property type="component" value="Chromosome"/>
</dbReference>
<keyword evidence="3" id="KW-1185">Reference proteome</keyword>